<organism evidence="2 3">
    <name type="scientific">Toxocara canis</name>
    <name type="common">Canine roundworm</name>
    <dbReference type="NCBI Taxonomy" id="6265"/>
    <lineage>
        <taxon>Eukaryota</taxon>
        <taxon>Metazoa</taxon>
        <taxon>Ecdysozoa</taxon>
        <taxon>Nematoda</taxon>
        <taxon>Chromadorea</taxon>
        <taxon>Rhabditida</taxon>
        <taxon>Spirurina</taxon>
        <taxon>Ascaridomorpha</taxon>
        <taxon>Ascaridoidea</taxon>
        <taxon>Toxocaridae</taxon>
        <taxon>Toxocara</taxon>
    </lineage>
</organism>
<keyword evidence="2" id="KW-1185">Reference proteome</keyword>
<dbReference type="EMBL" id="UYWY01021575">
    <property type="protein sequence ID" value="VDM44456.1"/>
    <property type="molecule type" value="Genomic_DNA"/>
</dbReference>
<evidence type="ECO:0000313" key="3">
    <source>
        <dbReference type="WBParaSite" id="TCNE_0001313501-mRNA-1"/>
    </source>
</evidence>
<reference evidence="3" key="1">
    <citation type="submission" date="2016-06" db="UniProtKB">
        <authorList>
            <consortium name="WormBaseParasite"/>
        </authorList>
    </citation>
    <scope>IDENTIFICATION</scope>
</reference>
<protein>
    <submittedName>
        <fullName evidence="3">CUB domain-containing protein</fullName>
    </submittedName>
</protein>
<proteinExistence type="predicted"/>
<reference evidence="1 2" key="2">
    <citation type="submission" date="2018-11" db="EMBL/GenBank/DDBJ databases">
        <authorList>
            <consortium name="Pathogen Informatics"/>
        </authorList>
    </citation>
    <scope>NUCLEOTIDE SEQUENCE [LARGE SCALE GENOMIC DNA]</scope>
</reference>
<name>A0A183UXB5_TOXCA</name>
<dbReference type="WBParaSite" id="TCNE_0001313501-mRNA-1">
    <property type="protein sequence ID" value="TCNE_0001313501-mRNA-1"/>
    <property type="gene ID" value="TCNE_0001313501"/>
</dbReference>
<dbReference type="Proteomes" id="UP000050794">
    <property type="component" value="Unassembled WGS sequence"/>
</dbReference>
<gene>
    <name evidence="1" type="ORF">TCNE_LOCUS13135</name>
</gene>
<evidence type="ECO:0000313" key="2">
    <source>
        <dbReference type="Proteomes" id="UP000050794"/>
    </source>
</evidence>
<dbReference type="AlphaFoldDB" id="A0A183UXB5"/>
<sequence length="134" mass="15066">MEQRRLWHCANGKLTLKPDDGQVPKNFTRVWRSSLPQRSTHCLTNINIHFSRTMEDPPSSITVEYDADTKGFCEFRSLDNGCVTTIKPPQCIGVQNVSEMGNSLQFICCCNGTHLCNHGGYKGGHIVLDLRDPE</sequence>
<evidence type="ECO:0000313" key="1">
    <source>
        <dbReference type="EMBL" id="VDM44456.1"/>
    </source>
</evidence>
<accession>A0A183UXB5</accession>